<reference evidence="7" key="1">
    <citation type="submission" date="2021-12" db="EMBL/GenBank/DDBJ databases">
        <title>Alicyclobacillaceae gen. nov., sp. nov., isolated from chalcocite enrichment system.</title>
        <authorList>
            <person name="Jiang Z."/>
        </authorList>
    </citation>
    <scope>NUCLEOTIDE SEQUENCE</scope>
    <source>
        <strain evidence="7">MYW30-H2</strain>
    </source>
</reference>
<dbReference type="EC" id="2.4.-.-" evidence="7"/>
<evidence type="ECO:0000313" key="8">
    <source>
        <dbReference type="Proteomes" id="UP000830167"/>
    </source>
</evidence>
<evidence type="ECO:0000259" key="6">
    <source>
        <dbReference type="Pfam" id="PF06925"/>
    </source>
</evidence>
<evidence type="ECO:0000256" key="3">
    <source>
        <dbReference type="ARBA" id="ARBA00022676"/>
    </source>
</evidence>
<keyword evidence="4 7" id="KW-0808">Transferase</keyword>
<sequence>MSQYRKPNILILYGNYGSGHKRAAEAVAASIQSEMPDATIFVEDFLGQAFPVGDWVLRNLYLQTFSWAKPVYGWLYYKTKEWPADHALFQSISYLGVWKLERFLRDIQPDIIISTFPALTGMLALIKERGNVFFNLWCVVTDYTVHSQWLYKSVDQYFVPTDTVRVQMIQAGIDAHSIVSTGIPIFPTFYQKQDRNRLLKKWNLSPNRPVVLMSAGAFGVTNFADVSQQLAQTCPQSQFVVICGRNHKLYKQLLTISQFGIGNLHPLPFVQEVDELLQVADLFVTKPGGLSVSEAIACSVPMILCRSTPGQESENANYLVASGAARFVDDNAELLHAISSLTRGTSELARMKLNIQSIRHPISPAERIASITKKTFETDQLPYAKELYLQPHMVGEVL</sequence>
<evidence type="ECO:0000256" key="1">
    <source>
        <dbReference type="ARBA" id="ARBA00004370"/>
    </source>
</evidence>
<dbReference type="GO" id="GO:0016757">
    <property type="term" value="F:glycosyltransferase activity"/>
    <property type="evidence" value="ECO:0007669"/>
    <property type="project" value="UniProtKB-KW"/>
</dbReference>
<keyword evidence="3 7" id="KW-0328">Glycosyltransferase</keyword>
<dbReference type="Gene3D" id="3.40.50.2000">
    <property type="entry name" value="Glycogen Phosphorylase B"/>
    <property type="match status" value="1"/>
</dbReference>
<dbReference type="InterPro" id="IPR009695">
    <property type="entry name" value="Diacylglyc_glucosyltr_N"/>
</dbReference>
<feature type="domain" description="Diacylglycerol glucosyltransferase N-terminal" evidence="6">
    <location>
        <begin position="20"/>
        <end position="185"/>
    </location>
</feature>
<dbReference type="Pfam" id="PF06925">
    <property type="entry name" value="MGDG_synth"/>
    <property type="match status" value="1"/>
</dbReference>
<feature type="domain" description="Glycosyl transferase family 28 C-terminal" evidence="5">
    <location>
        <begin position="226"/>
        <end position="353"/>
    </location>
</feature>
<dbReference type="PANTHER" id="PTHR43025">
    <property type="entry name" value="MONOGALACTOSYLDIACYLGLYCEROL SYNTHASE"/>
    <property type="match status" value="1"/>
</dbReference>
<dbReference type="EMBL" id="CP089291">
    <property type="protein sequence ID" value="UOF90706.1"/>
    <property type="molecule type" value="Genomic_DNA"/>
</dbReference>
<proteinExistence type="inferred from homology"/>
<organism evidence="7 8">
    <name type="scientific">Fodinisporobacter ferrooxydans</name>
    <dbReference type="NCBI Taxonomy" id="2901836"/>
    <lineage>
        <taxon>Bacteria</taxon>
        <taxon>Bacillati</taxon>
        <taxon>Bacillota</taxon>
        <taxon>Bacilli</taxon>
        <taxon>Bacillales</taxon>
        <taxon>Alicyclobacillaceae</taxon>
        <taxon>Fodinisporobacter</taxon>
    </lineage>
</organism>
<dbReference type="SUPFAM" id="SSF53756">
    <property type="entry name" value="UDP-Glycosyltransferase/glycogen phosphorylase"/>
    <property type="match status" value="1"/>
</dbReference>
<gene>
    <name evidence="7" type="ORF">LSG31_00015</name>
</gene>
<comment type="subcellular location">
    <subcellularLocation>
        <location evidence="1">Membrane</location>
    </subcellularLocation>
</comment>
<dbReference type="InterPro" id="IPR050519">
    <property type="entry name" value="Glycosyltransf_28_UgtP"/>
</dbReference>
<evidence type="ECO:0000256" key="4">
    <source>
        <dbReference type="ARBA" id="ARBA00022679"/>
    </source>
</evidence>
<comment type="similarity">
    <text evidence="2">Belongs to the glycosyltransferase 28 family.</text>
</comment>
<dbReference type="RefSeq" id="WP_347437406.1">
    <property type="nucleotide sequence ID" value="NZ_CP089291.1"/>
</dbReference>
<dbReference type="Pfam" id="PF04101">
    <property type="entry name" value="Glyco_tran_28_C"/>
    <property type="match status" value="1"/>
</dbReference>
<evidence type="ECO:0000313" key="7">
    <source>
        <dbReference type="EMBL" id="UOF90706.1"/>
    </source>
</evidence>
<name>A0ABY4CMG8_9BACL</name>
<protein>
    <submittedName>
        <fullName evidence="7">Glycosyltransferase</fullName>
        <ecNumber evidence="7">2.4.-.-</ecNumber>
    </submittedName>
</protein>
<keyword evidence="8" id="KW-1185">Reference proteome</keyword>
<dbReference type="PANTHER" id="PTHR43025:SF3">
    <property type="entry name" value="MONOGALACTOSYLDIACYLGLYCEROL SYNTHASE 1, CHLOROPLASTIC"/>
    <property type="match status" value="1"/>
</dbReference>
<dbReference type="InterPro" id="IPR007235">
    <property type="entry name" value="Glyco_trans_28_C"/>
</dbReference>
<evidence type="ECO:0000259" key="5">
    <source>
        <dbReference type="Pfam" id="PF04101"/>
    </source>
</evidence>
<evidence type="ECO:0000256" key="2">
    <source>
        <dbReference type="ARBA" id="ARBA00006962"/>
    </source>
</evidence>
<accession>A0ABY4CMG8</accession>
<dbReference type="Proteomes" id="UP000830167">
    <property type="component" value="Chromosome"/>
</dbReference>